<dbReference type="GO" id="GO:0005524">
    <property type="term" value="F:ATP binding"/>
    <property type="evidence" value="ECO:0007669"/>
    <property type="project" value="UniProtKB-KW"/>
</dbReference>
<proteinExistence type="inferred from homology"/>
<evidence type="ECO:0000313" key="6">
    <source>
        <dbReference type="EMBL" id="PLT30535.1"/>
    </source>
</evidence>
<dbReference type="SMART" id="SM00382">
    <property type="entry name" value="AAA"/>
    <property type="match status" value="1"/>
</dbReference>
<dbReference type="GO" id="GO:0016887">
    <property type="term" value="F:ATP hydrolysis activity"/>
    <property type="evidence" value="ECO:0007669"/>
    <property type="project" value="InterPro"/>
</dbReference>
<gene>
    <name evidence="6" type="ORF">CUU66_07715</name>
</gene>
<name>A0A2N5M871_9BACI</name>
<sequence length="309" mass="34545">MERGAALAIISVSKVSKRYGNELILKDINFSANEGEIIGLLGPNGAGKTTFIRLLNGVINHDTGSISIFGFNPATEGDEIRKLSGIVTESAGLYHQMSGRENLNFFAGLYKVKDKKAQIDKLLNLFDLEEHQHKLAGAYSTGMKKRLGLAKALLHNPKILFLDEPTNGLDPEGIRMVLSYLKKYNQETGTTILICSHVLHQLETICTSFAFLESGSIIEHAPLHKLEAAYIKELTITIESNFPIEPTHTIKGFQCMRRRGSYITFKLHNKEDIPILLKEILKSYPVYSVIQENNNLESIYFHIREGNNG</sequence>
<dbReference type="InterPro" id="IPR027417">
    <property type="entry name" value="P-loop_NTPase"/>
</dbReference>
<comment type="caution">
    <text evidence="6">The sequence shown here is derived from an EMBL/GenBank/DDBJ whole genome shotgun (WGS) entry which is preliminary data.</text>
</comment>
<evidence type="ECO:0000256" key="1">
    <source>
        <dbReference type="ARBA" id="ARBA00005417"/>
    </source>
</evidence>
<evidence type="ECO:0000256" key="2">
    <source>
        <dbReference type="ARBA" id="ARBA00022448"/>
    </source>
</evidence>
<dbReference type="InterPro" id="IPR050763">
    <property type="entry name" value="ABC_transporter_ATP-binding"/>
</dbReference>
<evidence type="ECO:0000259" key="5">
    <source>
        <dbReference type="PROSITE" id="PS50893"/>
    </source>
</evidence>
<dbReference type="PANTHER" id="PTHR42711:SF5">
    <property type="entry name" value="ABC TRANSPORTER ATP-BINDING PROTEIN NATA"/>
    <property type="match status" value="1"/>
</dbReference>
<organism evidence="6 7">
    <name type="scientific">Peribacillus deserti</name>
    <dbReference type="NCBI Taxonomy" id="673318"/>
    <lineage>
        <taxon>Bacteria</taxon>
        <taxon>Bacillati</taxon>
        <taxon>Bacillota</taxon>
        <taxon>Bacilli</taxon>
        <taxon>Bacillales</taxon>
        <taxon>Bacillaceae</taxon>
        <taxon>Peribacillus</taxon>
    </lineage>
</organism>
<feature type="domain" description="ABC transporter" evidence="5">
    <location>
        <begin position="10"/>
        <end position="239"/>
    </location>
</feature>
<protein>
    <submittedName>
        <fullName evidence="6">ABC transporter ATP-binding protein</fullName>
    </submittedName>
</protein>
<evidence type="ECO:0000256" key="3">
    <source>
        <dbReference type="ARBA" id="ARBA00022741"/>
    </source>
</evidence>
<dbReference type="EMBL" id="PGUY01000021">
    <property type="protein sequence ID" value="PLT30535.1"/>
    <property type="molecule type" value="Genomic_DNA"/>
</dbReference>
<evidence type="ECO:0000313" key="7">
    <source>
        <dbReference type="Proteomes" id="UP000234748"/>
    </source>
</evidence>
<dbReference type="PROSITE" id="PS50893">
    <property type="entry name" value="ABC_TRANSPORTER_2"/>
    <property type="match status" value="1"/>
</dbReference>
<dbReference type="Proteomes" id="UP000234748">
    <property type="component" value="Unassembled WGS sequence"/>
</dbReference>
<dbReference type="AlphaFoldDB" id="A0A2N5M871"/>
<keyword evidence="2" id="KW-0813">Transport</keyword>
<evidence type="ECO:0000256" key="4">
    <source>
        <dbReference type="ARBA" id="ARBA00022840"/>
    </source>
</evidence>
<dbReference type="InterPro" id="IPR003439">
    <property type="entry name" value="ABC_transporter-like_ATP-bd"/>
</dbReference>
<dbReference type="PANTHER" id="PTHR42711">
    <property type="entry name" value="ABC TRANSPORTER ATP-BINDING PROTEIN"/>
    <property type="match status" value="1"/>
</dbReference>
<reference evidence="6 7" key="1">
    <citation type="submission" date="2017-11" db="EMBL/GenBank/DDBJ databases">
        <title>Comparitive Functional Genomics of Dry Heat Resistant strains isolated from the Viking Spacecraft.</title>
        <authorList>
            <person name="Seuylemezian A."/>
            <person name="Cooper K."/>
            <person name="Vaishampayan P."/>
        </authorList>
    </citation>
    <scope>NUCLEOTIDE SEQUENCE [LARGE SCALE GENOMIC DNA]</scope>
    <source>
        <strain evidence="6 7">V1-29</strain>
    </source>
</reference>
<dbReference type="CDD" id="cd03230">
    <property type="entry name" value="ABC_DR_subfamily_A"/>
    <property type="match status" value="1"/>
</dbReference>
<dbReference type="OrthoDB" id="9804819at2"/>
<accession>A0A2N5M871</accession>
<keyword evidence="4 6" id="KW-0067">ATP-binding</keyword>
<dbReference type="SUPFAM" id="SSF52540">
    <property type="entry name" value="P-loop containing nucleoside triphosphate hydrolases"/>
    <property type="match status" value="1"/>
</dbReference>
<dbReference type="Pfam" id="PF00005">
    <property type="entry name" value="ABC_tran"/>
    <property type="match status" value="1"/>
</dbReference>
<keyword evidence="3" id="KW-0547">Nucleotide-binding</keyword>
<dbReference type="Gene3D" id="3.40.50.300">
    <property type="entry name" value="P-loop containing nucleotide triphosphate hydrolases"/>
    <property type="match status" value="1"/>
</dbReference>
<comment type="similarity">
    <text evidence="1">Belongs to the ABC transporter superfamily.</text>
</comment>
<keyword evidence="7" id="KW-1185">Reference proteome</keyword>
<dbReference type="InterPro" id="IPR003593">
    <property type="entry name" value="AAA+_ATPase"/>
</dbReference>